<evidence type="ECO:0000256" key="8">
    <source>
        <dbReference type="ARBA" id="ARBA00023204"/>
    </source>
</evidence>
<dbReference type="GO" id="GO:0006302">
    <property type="term" value="P:double-strand break repair"/>
    <property type="evidence" value="ECO:0007669"/>
    <property type="project" value="TreeGrafter"/>
</dbReference>
<evidence type="ECO:0000256" key="9">
    <source>
        <dbReference type="ARBA" id="ARBA00023242"/>
    </source>
</evidence>
<evidence type="ECO:0000256" key="3">
    <source>
        <dbReference type="ARBA" id="ARBA00022722"/>
    </source>
</evidence>
<name>A0A9K3PER4_9STRA</name>
<dbReference type="GO" id="GO:0005737">
    <property type="term" value="C:cytoplasm"/>
    <property type="evidence" value="ECO:0007669"/>
    <property type="project" value="TreeGrafter"/>
</dbReference>
<feature type="domain" description="Endonuclease/exonuclease/phosphatase" evidence="10">
    <location>
        <begin position="44"/>
        <end position="316"/>
    </location>
</feature>
<dbReference type="InterPro" id="IPR005135">
    <property type="entry name" value="Endo/exonuclease/phosphatase"/>
</dbReference>
<evidence type="ECO:0000313" key="12">
    <source>
        <dbReference type="Proteomes" id="UP000693970"/>
    </source>
</evidence>
<keyword evidence="11" id="KW-0255">Endonuclease</keyword>
<dbReference type="GO" id="GO:0003697">
    <property type="term" value="F:single-stranded DNA binding"/>
    <property type="evidence" value="ECO:0007669"/>
    <property type="project" value="TreeGrafter"/>
</dbReference>
<evidence type="ECO:0000259" key="10">
    <source>
        <dbReference type="Pfam" id="PF03372"/>
    </source>
</evidence>
<organism evidence="11 12">
    <name type="scientific">Nitzschia inconspicua</name>
    <dbReference type="NCBI Taxonomy" id="303405"/>
    <lineage>
        <taxon>Eukaryota</taxon>
        <taxon>Sar</taxon>
        <taxon>Stramenopiles</taxon>
        <taxon>Ochrophyta</taxon>
        <taxon>Bacillariophyta</taxon>
        <taxon>Bacillariophyceae</taxon>
        <taxon>Bacillariophycidae</taxon>
        <taxon>Bacillariales</taxon>
        <taxon>Bacillariaceae</taxon>
        <taxon>Nitzschia</taxon>
    </lineage>
</organism>
<dbReference type="PANTHER" id="PTHR15822:SF4">
    <property type="entry name" value="TYROSYL-DNA PHOSPHODIESTERASE 2"/>
    <property type="match status" value="1"/>
</dbReference>
<sequence length="329" mass="36862">MAPTFSSSPPPKRLKKSGNCSFSAPSAVNKDQQPCECETSLKLLTFNMARCQPSKAAPLSWTQSDSFEALEKAILKEDPKPDVVALQEAPLFVLGRNTAFQDYKLIGSRSSHAPFVALFVHRRWKAEQVNSDFIEQYDFEGLPAVMAVIDISKSHEGKKESEENRRLLWVASVHLEPFAGGARIRNRQLRALAEQARAAHTPLIIAGDTNMRVSEDENAEIDLGLQDIWKLSGSNIMTKYTWNTRDELQKGGNFNQFYGSNTREYVARYDRLYAVNPAAASSSDGQQGLHTLSVNSFRLFANKPIGESKRHFLSDHFGIVADVRIKWLI</sequence>
<keyword evidence="5" id="KW-0227">DNA damage</keyword>
<evidence type="ECO:0000256" key="6">
    <source>
        <dbReference type="ARBA" id="ARBA00022801"/>
    </source>
</evidence>
<keyword evidence="12" id="KW-1185">Reference proteome</keyword>
<evidence type="ECO:0000313" key="11">
    <source>
        <dbReference type="EMBL" id="KAG7344111.1"/>
    </source>
</evidence>
<dbReference type="GO" id="GO:0005634">
    <property type="term" value="C:nucleus"/>
    <property type="evidence" value="ECO:0007669"/>
    <property type="project" value="UniProtKB-SubCell"/>
</dbReference>
<keyword evidence="7" id="KW-0460">Magnesium</keyword>
<keyword evidence="6" id="KW-0378">Hydrolase</keyword>
<dbReference type="EMBL" id="JAGRRH010000023">
    <property type="protein sequence ID" value="KAG7344111.1"/>
    <property type="molecule type" value="Genomic_DNA"/>
</dbReference>
<protein>
    <submittedName>
        <fullName evidence="11">Endonuclease/exonuclease/phosphatase family protein</fullName>
    </submittedName>
</protein>
<gene>
    <name evidence="11" type="ORF">IV203_022119</name>
</gene>
<keyword evidence="9" id="KW-0539">Nucleus</keyword>
<reference evidence="11" key="2">
    <citation type="submission" date="2021-04" db="EMBL/GenBank/DDBJ databases">
        <authorList>
            <person name="Podell S."/>
        </authorList>
    </citation>
    <scope>NUCLEOTIDE SEQUENCE</scope>
    <source>
        <strain evidence="11">Hildebrandi</strain>
    </source>
</reference>
<dbReference type="GO" id="GO:0046872">
    <property type="term" value="F:metal ion binding"/>
    <property type="evidence" value="ECO:0007669"/>
    <property type="project" value="UniProtKB-KW"/>
</dbReference>
<keyword evidence="4" id="KW-0479">Metal-binding</keyword>
<proteinExistence type="predicted"/>
<dbReference type="OrthoDB" id="9975959at2759"/>
<dbReference type="Proteomes" id="UP000693970">
    <property type="component" value="Unassembled WGS sequence"/>
</dbReference>
<evidence type="ECO:0000256" key="1">
    <source>
        <dbReference type="ARBA" id="ARBA00001946"/>
    </source>
</evidence>
<reference evidence="11" key="1">
    <citation type="journal article" date="2021" name="Sci. Rep.">
        <title>Diploid genomic architecture of Nitzschia inconspicua, an elite biomass production diatom.</title>
        <authorList>
            <person name="Oliver A."/>
            <person name="Podell S."/>
            <person name="Pinowska A."/>
            <person name="Traller J.C."/>
            <person name="Smith S.R."/>
            <person name="McClure R."/>
            <person name="Beliaev A."/>
            <person name="Bohutskyi P."/>
            <person name="Hill E.A."/>
            <person name="Rabines A."/>
            <person name="Zheng H."/>
            <person name="Allen L.Z."/>
            <person name="Kuo A."/>
            <person name="Grigoriev I.V."/>
            <person name="Allen A.E."/>
            <person name="Hazlebeck D."/>
            <person name="Allen E.E."/>
        </authorList>
    </citation>
    <scope>NUCLEOTIDE SEQUENCE</scope>
    <source>
        <strain evidence="11">Hildebrandi</strain>
    </source>
</reference>
<keyword evidence="8" id="KW-0234">DNA repair</keyword>
<evidence type="ECO:0000256" key="2">
    <source>
        <dbReference type="ARBA" id="ARBA00004123"/>
    </source>
</evidence>
<evidence type="ECO:0000256" key="5">
    <source>
        <dbReference type="ARBA" id="ARBA00022763"/>
    </source>
</evidence>
<evidence type="ECO:0000256" key="7">
    <source>
        <dbReference type="ARBA" id="ARBA00022842"/>
    </source>
</evidence>
<dbReference type="PANTHER" id="PTHR15822">
    <property type="entry name" value="TRAF AND TNF RECEPTOR-ASSOCIATED PROTEIN"/>
    <property type="match status" value="1"/>
</dbReference>
<keyword evidence="3" id="KW-0540">Nuclease</keyword>
<comment type="cofactor">
    <cofactor evidence="1">
        <name>Mg(2+)</name>
        <dbReference type="ChEBI" id="CHEBI:18420"/>
    </cofactor>
</comment>
<dbReference type="AlphaFoldDB" id="A0A9K3PER4"/>
<dbReference type="GO" id="GO:0004519">
    <property type="term" value="F:endonuclease activity"/>
    <property type="evidence" value="ECO:0007669"/>
    <property type="project" value="UniProtKB-KW"/>
</dbReference>
<accession>A0A9K3PER4</accession>
<evidence type="ECO:0000256" key="4">
    <source>
        <dbReference type="ARBA" id="ARBA00022723"/>
    </source>
</evidence>
<dbReference type="InterPro" id="IPR051547">
    <property type="entry name" value="TDP2-like"/>
</dbReference>
<comment type="subcellular location">
    <subcellularLocation>
        <location evidence="2">Nucleus</location>
    </subcellularLocation>
</comment>
<dbReference type="GO" id="GO:0070260">
    <property type="term" value="F:5'-tyrosyl-DNA phosphodiesterase activity"/>
    <property type="evidence" value="ECO:0007669"/>
    <property type="project" value="TreeGrafter"/>
</dbReference>
<dbReference type="Pfam" id="PF03372">
    <property type="entry name" value="Exo_endo_phos"/>
    <property type="match status" value="1"/>
</dbReference>
<comment type="caution">
    <text evidence="11">The sequence shown here is derived from an EMBL/GenBank/DDBJ whole genome shotgun (WGS) entry which is preliminary data.</text>
</comment>